<feature type="chain" id="PRO_5013236890" description="PEGA domain-containing protein" evidence="1">
    <location>
        <begin position="23"/>
        <end position="200"/>
    </location>
</feature>
<evidence type="ECO:0000313" key="3">
    <source>
        <dbReference type="Proteomes" id="UP000216361"/>
    </source>
</evidence>
<proteinExistence type="predicted"/>
<reference evidence="2 3" key="1">
    <citation type="submission" date="2017-07" db="EMBL/GenBank/DDBJ databases">
        <title>Elstera cyanobacteriorum sp. nov., a novel bacterium isolated from cyanobacterial aggregates in a eutrophic lake.</title>
        <authorList>
            <person name="Cai H."/>
        </authorList>
    </citation>
    <scope>NUCLEOTIDE SEQUENCE [LARGE SCALE GENOMIC DNA]</scope>
    <source>
        <strain evidence="2 3">TH019</strain>
    </source>
</reference>
<gene>
    <name evidence="2" type="ORF">CHR90_08850</name>
</gene>
<dbReference type="AlphaFoldDB" id="A0A255XT16"/>
<dbReference type="Proteomes" id="UP000216361">
    <property type="component" value="Unassembled WGS sequence"/>
</dbReference>
<keyword evidence="1" id="KW-0732">Signal</keyword>
<evidence type="ECO:0000313" key="2">
    <source>
        <dbReference type="EMBL" id="OYQ19514.1"/>
    </source>
</evidence>
<sequence>MPFRLILALAATLMASQLAACATVVEGTEDKVSFETTPAGARCGIERDGAKLGTVDATPGTLTLVKSKADLAVTCEKTGHLTVTERVESEFTGATIGNILLGGGVGLIVDAASGANNRYPALVKVILPPEKFPTPAERDSYFDGLKADINGRYDKIAARAKETCPANNQAQCDSETTKVEEKRQKELTALETKRQAVKIG</sequence>
<protein>
    <recommendedName>
        <fullName evidence="4">PEGA domain-containing protein</fullName>
    </recommendedName>
</protein>
<evidence type="ECO:0008006" key="4">
    <source>
        <dbReference type="Google" id="ProtNLM"/>
    </source>
</evidence>
<dbReference type="OrthoDB" id="7283452at2"/>
<evidence type="ECO:0000256" key="1">
    <source>
        <dbReference type="SAM" id="SignalP"/>
    </source>
</evidence>
<accession>A0A255XT16</accession>
<dbReference type="RefSeq" id="WP_094408619.1">
    <property type="nucleotide sequence ID" value="NZ_BMJZ01000004.1"/>
</dbReference>
<name>A0A255XT16_9PROT</name>
<comment type="caution">
    <text evidence="2">The sequence shown here is derived from an EMBL/GenBank/DDBJ whole genome shotgun (WGS) entry which is preliminary data.</text>
</comment>
<organism evidence="2 3">
    <name type="scientific">Elstera cyanobacteriorum</name>
    <dbReference type="NCBI Taxonomy" id="2022747"/>
    <lineage>
        <taxon>Bacteria</taxon>
        <taxon>Pseudomonadati</taxon>
        <taxon>Pseudomonadota</taxon>
        <taxon>Alphaproteobacteria</taxon>
        <taxon>Rhodospirillales</taxon>
        <taxon>Rhodospirillaceae</taxon>
        <taxon>Elstera</taxon>
    </lineage>
</organism>
<keyword evidence="3" id="KW-1185">Reference proteome</keyword>
<feature type="signal peptide" evidence="1">
    <location>
        <begin position="1"/>
        <end position="22"/>
    </location>
</feature>
<dbReference type="EMBL" id="NOXS01000031">
    <property type="protein sequence ID" value="OYQ19514.1"/>
    <property type="molecule type" value="Genomic_DNA"/>
</dbReference>